<proteinExistence type="predicted"/>
<dbReference type="PANTHER" id="PTHR46796:SF7">
    <property type="entry name" value="ARAC FAMILY TRANSCRIPTIONAL REGULATOR"/>
    <property type="match status" value="1"/>
</dbReference>
<dbReference type="SUPFAM" id="SSF46689">
    <property type="entry name" value="Homeodomain-like"/>
    <property type="match status" value="2"/>
</dbReference>
<dbReference type="InterPro" id="IPR050204">
    <property type="entry name" value="AraC_XylS_family_regulators"/>
</dbReference>
<keyword evidence="6" id="KW-1185">Reference proteome</keyword>
<evidence type="ECO:0000313" key="5">
    <source>
        <dbReference type="EMBL" id="TCI07309.1"/>
    </source>
</evidence>
<dbReference type="EMBL" id="SJTG01000005">
    <property type="protein sequence ID" value="TCI07309.1"/>
    <property type="molecule type" value="Genomic_DNA"/>
</dbReference>
<gene>
    <name evidence="5" type="ORF">EZM97_32465</name>
</gene>
<comment type="caution">
    <text evidence="5">The sequence shown here is derived from an EMBL/GenBank/DDBJ whole genome shotgun (WGS) entry which is preliminary data.</text>
</comment>
<dbReference type="Pfam" id="PF12833">
    <property type="entry name" value="HTH_18"/>
    <property type="match status" value="1"/>
</dbReference>
<evidence type="ECO:0000256" key="1">
    <source>
        <dbReference type="ARBA" id="ARBA00023015"/>
    </source>
</evidence>
<dbReference type="InterPro" id="IPR009057">
    <property type="entry name" value="Homeodomain-like_sf"/>
</dbReference>
<keyword evidence="3" id="KW-0804">Transcription</keyword>
<dbReference type="RefSeq" id="WP_131412594.1">
    <property type="nucleotide sequence ID" value="NZ_SJTG01000005.1"/>
</dbReference>
<evidence type="ECO:0000259" key="4">
    <source>
        <dbReference type="PROSITE" id="PS01124"/>
    </source>
</evidence>
<dbReference type="SMART" id="SM00342">
    <property type="entry name" value="HTH_ARAC"/>
    <property type="match status" value="1"/>
</dbReference>
<accession>A0A4R0YNB4</accession>
<keyword evidence="1" id="KW-0805">Transcription regulation</keyword>
<protein>
    <submittedName>
        <fullName evidence="5">AraC family transcriptional regulator</fullName>
    </submittedName>
</protein>
<evidence type="ECO:0000313" key="6">
    <source>
        <dbReference type="Proteomes" id="UP000291822"/>
    </source>
</evidence>
<evidence type="ECO:0000256" key="2">
    <source>
        <dbReference type="ARBA" id="ARBA00023125"/>
    </source>
</evidence>
<dbReference type="PANTHER" id="PTHR46796">
    <property type="entry name" value="HTH-TYPE TRANSCRIPTIONAL ACTIVATOR RHAS-RELATED"/>
    <property type="match status" value="1"/>
</dbReference>
<dbReference type="Gene3D" id="1.10.10.60">
    <property type="entry name" value="Homeodomain-like"/>
    <property type="match status" value="2"/>
</dbReference>
<dbReference type="AlphaFoldDB" id="A0A4R0YNB4"/>
<feature type="domain" description="HTH araC/xylS-type" evidence="4">
    <location>
        <begin position="199"/>
        <end position="297"/>
    </location>
</feature>
<dbReference type="InterPro" id="IPR018060">
    <property type="entry name" value="HTH_AraC"/>
</dbReference>
<reference evidence="5 6" key="1">
    <citation type="submission" date="2019-02" db="EMBL/GenBank/DDBJ databases">
        <title>Dyella amyloliquefaciens sp. nov., isolated from forest soil.</title>
        <authorList>
            <person name="Gao Z.-H."/>
            <person name="Qiu L.-H."/>
        </authorList>
    </citation>
    <scope>NUCLEOTIDE SEQUENCE [LARGE SCALE GENOMIC DNA]</scope>
    <source>
        <strain evidence="5 6">KACC 12747</strain>
    </source>
</reference>
<name>A0A4R0YNB4_9GAMM</name>
<organism evidence="5 6">
    <name type="scientific">Dyella soli</name>
    <dbReference type="NCBI Taxonomy" id="522319"/>
    <lineage>
        <taxon>Bacteria</taxon>
        <taxon>Pseudomonadati</taxon>
        <taxon>Pseudomonadota</taxon>
        <taxon>Gammaproteobacteria</taxon>
        <taxon>Lysobacterales</taxon>
        <taxon>Rhodanobacteraceae</taxon>
        <taxon>Dyella</taxon>
    </lineage>
</organism>
<sequence length="298" mass="32301">MGDPLSEVVRLLRPRAVFANLITGKGNWAVRYAEFGQPSFCIVLDGSCLLAVDGHAPVTLSAGDFVLLPTTPAFTLSSFTPAPPVHLDPRQVAGAVSELRYGEQQGLPDMRSLGGSFMFDDADPALLVSLLPRVVHVQGSIRLSQLVQMVGEEVADQKPGADFMLSRLVELLLVEAMRSVSTASAPRGLLLGLSDERLAPALKQMHAHIDHSWTVEQLAKTAALSRSAFYERFTRMVGAAPMEYLLAWRMEIAKRLLRDSELTSAEIAERVGYASASAFSVAFSRHVGRPPGKYARSA</sequence>
<dbReference type="Proteomes" id="UP000291822">
    <property type="component" value="Unassembled WGS sequence"/>
</dbReference>
<dbReference type="PROSITE" id="PS01124">
    <property type="entry name" value="HTH_ARAC_FAMILY_2"/>
    <property type="match status" value="1"/>
</dbReference>
<dbReference type="InterPro" id="IPR032783">
    <property type="entry name" value="AraC_lig"/>
</dbReference>
<dbReference type="GO" id="GO:0003700">
    <property type="term" value="F:DNA-binding transcription factor activity"/>
    <property type="evidence" value="ECO:0007669"/>
    <property type="project" value="InterPro"/>
</dbReference>
<evidence type="ECO:0000256" key="3">
    <source>
        <dbReference type="ARBA" id="ARBA00023163"/>
    </source>
</evidence>
<keyword evidence="2" id="KW-0238">DNA-binding</keyword>
<dbReference type="Pfam" id="PF12852">
    <property type="entry name" value="Cupin_6"/>
    <property type="match status" value="1"/>
</dbReference>
<dbReference type="GO" id="GO:0043565">
    <property type="term" value="F:sequence-specific DNA binding"/>
    <property type="evidence" value="ECO:0007669"/>
    <property type="project" value="InterPro"/>
</dbReference>